<reference evidence="7" key="1">
    <citation type="journal article" date="2021" name="PeerJ">
        <title>Extensive microbial diversity within the chicken gut microbiome revealed by metagenomics and culture.</title>
        <authorList>
            <person name="Gilroy R."/>
            <person name="Ravi A."/>
            <person name="Getino M."/>
            <person name="Pursley I."/>
            <person name="Horton D.L."/>
            <person name="Alikhan N.F."/>
            <person name="Baker D."/>
            <person name="Gharbi K."/>
            <person name="Hall N."/>
            <person name="Watson M."/>
            <person name="Adriaenssens E.M."/>
            <person name="Foster-Nyarko E."/>
            <person name="Jarju S."/>
            <person name="Secka A."/>
            <person name="Antonio M."/>
            <person name="Oren A."/>
            <person name="Chaudhuri R.R."/>
            <person name="La Ragione R."/>
            <person name="Hildebrand F."/>
            <person name="Pallen M.J."/>
        </authorList>
    </citation>
    <scope>NUCLEOTIDE SEQUENCE</scope>
    <source>
        <strain evidence="7">ChiBcec8-13705</strain>
    </source>
</reference>
<name>A0A9D2M542_9FIRM</name>
<evidence type="ECO:0000256" key="2">
    <source>
        <dbReference type="ARBA" id="ARBA00022692"/>
    </source>
</evidence>
<evidence type="ECO:0000313" key="8">
    <source>
        <dbReference type="Proteomes" id="UP000886803"/>
    </source>
</evidence>
<dbReference type="GO" id="GO:0005886">
    <property type="term" value="C:plasma membrane"/>
    <property type="evidence" value="ECO:0007669"/>
    <property type="project" value="TreeGrafter"/>
</dbReference>
<dbReference type="Pfam" id="PF01699">
    <property type="entry name" value="Na_Ca_ex"/>
    <property type="match status" value="2"/>
</dbReference>
<feature type="transmembrane region" description="Helical" evidence="5">
    <location>
        <begin position="128"/>
        <end position="145"/>
    </location>
</feature>
<sequence>MLVSVLLFLVGLALLVKGGDWFVDAATALARRFRLPEILIGSTIVSIGTTLPEVMVSTTSALSGHGEMAYGNAIGSVICNTALVAAVSAAVRPGAADAKSLRLPAALFTVAAVLFAGVAYTTGVFSRGAGLLLLGVFAVYLLLSLRQMRAAPAADSTMPQEPPVALGKTILGLVAGAAAIALGADLLVDHGTVLAEALGVPESVIALTFVALGTSLPELATAITALAKGHSALSLGNVIGANFLNLALVTGVASTLAPFSVPQGRQLFGVNRSLALDLPVLALVSALLILPTLLRGRLSRPQGVALLAIYAAFCVGQFV</sequence>
<dbReference type="NCBIfam" id="TIGR00367">
    <property type="entry name" value="calcium/sodium antiporter"/>
    <property type="match status" value="1"/>
</dbReference>
<accession>A0A9D2M542</accession>
<evidence type="ECO:0000256" key="3">
    <source>
        <dbReference type="ARBA" id="ARBA00022989"/>
    </source>
</evidence>
<dbReference type="Proteomes" id="UP000886803">
    <property type="component" value="Unassembled WGS sequence"/>
</dbReference>
<dbReference type="GO" id="GO:0008273">
    <property type="term" value="F:calcium, potassium:sodium antiporter activity"/>
    <property type="evidence" value="ECO:0007669"/>
    <property type="project" value="TreeGrafter"/>
</dbReference>
<dbReference type="InterPro" id="IPR004481">
    <property type="entry name" value="K/Na/Ca-exchanger"/>
</dbReference>
<protein>
    <submittedName>
        <fullName evidence="7">Calcium/sodium antiporter</fullName>
    </submittedName>
</protein>
<reference evidence="7" key="2">
    <citation type="submission" date="2021-04" db="EMBL/GenBank/DDBJ databases">
        <authorList>
            <person name="Gilroy R."/>
        </authorList>
    </citation>
    <scope>NUCLEOTIDE SEQUENCE</scope>
    <source>
        <strain evidence="7">ChiBcec8-13705</strain>
    </source>
</reference>
<keyword evidence="2 5" id="KW-0812">Transmembrane</keyword>
<dbReference type="InterPro" id="IPR004837">
    <property type="entry name" value="NaCa_Exmemb"/>
</dbReference>
<comment type="subcellular location">
    <subcellularLocation>
        <location evidence="1">Membrane</location>
        <topology evidence="1">Multi-pass membrane protein</topology>
    </subcellularLocation>
</comment>
<dbReference type="InterPro" id="IPR044880">
    <property type="entry name" value="NCX_ion-bd_dom_sf"/>
</dbReference>
<feature type="transmembrane region" description="Helical" evidence="5">
    <location>
        <begin position="103"/>
        <end position="122"/>
    </location>
</feature>
<organism evidence="7 8">
    <name type="scientific">Candidatus Gemmiger avicola</name>
    <dbReference type="NCBI Taxonomy" id="2838605"/>
    <lineage>
        <taxon>Bacteria</taxon>
        <taxon>Bacillati</taxon>
        <taxon>Bacillota</taxon>
        <taxon>Clostridia</taxon>
        <taxon>Eubacteriales</taxon>
        <taxon>Gemmiger</taxon>
    </lineage>
</organism>
<proteinExistence type="predicted"/>
<evidence type="ECO:0000256" key="1">
    <source>
        <dbReference type="ARBA" id="ARBA00004141"/>
    </source>
</evidence>
<keyword evidence="4 5" id="KW-0472">Membrane</keyword>
<feature type="transmembrane region" description="Helical" evidence="5">
    <location>
        <begin position="165"/>
        <end position="184"/>
    </location>
</feature>
<evidence type="ECO:0000256" key="4">
    <source>
        <dbReference type="ARBA" id="ARBA00023136"/>
    </source>
</evidence>
<evidence type="ECO:0000313" key="7">
    <source>
        <dbReference type="EMBL" id="HJB41595.1"/>
    </source>
</evidence>
<evidence type="ECO:0000256" key="5">
    <source>
        <dbReference type="SAM" id="Phobius"/>
    </source>
</evidence>
<dbReference type="GO" id="GO:0005262">
    <property type="term" value="F:calcium channel activity"/>
    <property type="evidence" value="ECO:0007669"/>
    <property type="project" value="TreeGrafter"/>
</dbReference>
<feature type="domain" description="Sodium/calcium exchanger membrane region" evidence="6">
    <location>
        <begin position="4"/>
        <end position="145"/>
    </location>
</feature>
<dbReference type="PANTHER" id="PTHR10846">
    <property type="entry name" value="SODIUM/POTASSIUM/CALCIUM EXCHANGER"/>
    <property type="match status" value="1"/>
</dbReference>
<feature type="transmembrane region" description="Helical" evidence="5">
    <location>
        <begin position="239"/>
        <end position="261"/>
    </location>
</feature>
<gene>
    <name evidence="7" type="ORF">H9945_03775</name>
</gene>
<dbReference type="Gene3D" id="1.20.1420.30">
    <property type="entry name" value="NCX, central ion-binding region"/>
    <property type="match status" value="1"/>
</dbReference>
<comment type="caution">
    <text evidence="7">The sequence shown here is derived from an EMBL/GenBank/DDBJ whole genome shotgun (WGS) entry which is preliminary data.</text>
</comment>
<dbReference type="PANTHER" id="PTHR10846:SF8">
    <property type="entry name" value="INNER MEMBRANE PROTEIN YRBG"/>
    <property type="match status" value="1"/>
</dbReference>
<dbReference type="GO" id="GO:0006874">
    <property type="term" value="P:intracellular calcium ion homeostasis"/>
    <property type="evidence" value="ECO:0007669"/>
    <property type="project" value="TreeGrafter"/>
</dbReference>
<feature type="transmembrane region" description="Helical" evidence="5">
    <location>
        <begin position="273"/>
        <end position="294"/>
    </location>
</feature>
<feature type="transmembrane region" description="Helical" evidence="5">
    <location>
        <begin position="69"/>
        <end position="91"/>
    </location>
</feature>
<dbReference type="AlphaFoldDB" id="A0A9D2M542"/>
<feature type="transmembrane region" description="Helical" evidence="5">
    <location>
        <begin position="204"/>
        <end position="227"/>
    </location>
</feature>
<evidence type="ECO:0000259" key="6">
    <source>
        <dbReference type="Pfam" id="PF01699"/>
    </source>
</evidence>
<feature type="domain" description="Sodium/calcium exchanger membrane region" evidence="6">
    <location>
        <begin position="170"/>
        <end position="318"/>
    </location>
</feature>
<dbReference type="EMBL" id="DWYG01000053">
    <property type="protein sequence ID" value="HJB41595.1"/>
    <property type="molecule type" value="Genomic_DNA"/>
</dbReference>
<keyword evidence="3 5" id="KW-1133">Transmembrane helix</keyword>